<evidence type="ECO:0000256" key="1">
    <source>
        <dbReference type="SAM" id="MobiDB-lite"/>
    </source>
</evidence>
<dbReference type="Gene3D" id="3.30.710.10">
    <property type="entry name" value="Potassium Channel Kv1.1, Chain A"/>
    <property type="match status" value="1"/>
</dbReference>
<sequence>MAKKKKNNNSQTSSRPTSRPAIMASNLFGEFMSVGVPTIDEPPAASPNPETKTIDYEDIVSSPMFGFSIGPQKREFPIHSALISNQSPAFERLVNGAFKEAREFRAELDDVDEGTFTSFAQYAYTGNYGSEKPITVPSEVDSFEWCSNCEERRIWELLNGESRRCGSQQSPANSGEPRNAMAEKRFRQMVSSLQIPQGPSFIKLRQQDAHAQNALLAHAKVFVFADYWGVDRLRGLSLRELGRMLEEGELTEEKIEEITELMEYGYDEPRPDDLTKLLLLYSACHVNQLWKSERFRAVFSRHSELSMSLIGAMIGTM</sequence>
<comment type="caution">
    <text evidence="3">The sequence shown here is derived from an EMBL/GenBank/DDBJ whole genome shotgun (WGS) entry which is preliminary data.</text>
</comment>
<dbReference type="InterPro" id="IPR000210">
    <property type="entry name" value="BTB/POZ_dom"/>
</dbReference>
<dbReference type="EMBL" id="JAULSU010000002">
    <property type="protein sequence ID" value="KAK0627888.1"/>
    <property type="molecule type" value="Genomic_DNA"/>
</dbReference>
<dbReference type="InterPro" id="IPR011333">
    <property type="entry name" value="SKP1/BTB/POZ_sf"/>
</dbReference>
<name>A0AA39X5Y8_9PEZI</name>
<evidence type="ECO:0000313" key="4">
    <source>
        <dbReference type="Proteomes" id="UP001175000"/>
    </source>
</evidence>
<dbReference type="PANTHER" id="PTHR47843">
    <property type="entry name" value="BTB DOMAIN-CONTAINING PROTEIN-RELATED"/>
    <property type="match status" value="1"/>
</dbReference>
<evidence type="ECO:0000313" key="3">
    <source>
        <dbReference type="EMBL" id="KAK0627888.1"/>
    </source>
</evidence>
<dbReference type="Pfam" id="PF00651">
    <property type="entry name" value="BTB"/>
    <property type="match status" value="1"/>
</dbReference>
<reference evidence="3" key="1">
    <citation type="submission" date="2023-06" db="EMBL/GenBank/DDBJ databases">
        <title>Genome-scale phylogeny and comparative genomics of the fungal order Sordariales.</title>
        <authorList>
            <consortium name="Lawrence Berkeley National Laboratory"/>
            <person name="Hensen N."/>
            <person name="Bonometti L."/>
            <person name="Westerberg I."/>
            <person name="Brannstrom I.O."/>
            <person name="Guillou S."/>
            <person name="Cros-Aarteil S."/>
            <person name="Calhoun S."/>
            <person name="Haridas S."/>
            <person name="Kuo A."/>
            <person name="Mondo S."/>
            <person name="Pangilinan J."/>
            <person name="Riley R."/>
            <person name="Labutti K."/>
            <person name="Andreopoulos B."/>
            <person name="Lipzen A."/>
            <person name="Chen C."/>
            <person name="Yanf M."/>
            <person name="Daum C."/>
            <person name="Ng V."/>
            <person name="Clum A."/>
            <person name="Steindorff A."/>
            <person name="Ohm R."/>
            <person name="Martin F."/>
            <person name="Silar P."/>
            <person name="Natvig D."/>
            <person name="Lalanne C."/>
            <person name="Gautier V."/>
            <person name="Ament-Velasquez S.L."/>
            <person name="Kruys A."/>
            <person name="Hutchinson M.I."/>
            <person name="Powell A.J."/>
            <person name="Barry K."/>
            <person name="Miller A.N."/>
            <person name="Grigoriev I.V."/>
            <person name="Debuchy R."/>
            <person name="Gladieux P."/>
            <person name="Thoren M.H."/>
            <person name="Johannesson H."/>
        </authorList>
    </citation>
    <scope>NUCLEOTIDE SEQUENCE</scope>
    <source>
        <strain evidence="3">CBS 606.72</strain>
    </source>
</reference>
<feature type="domain" description="BTB" evidence="2">
    <location>
        <begin position="67"/>
        <end position="132"/>
    </location>
</feature>
<dbReference type="Proteomes" id="UP001175000">
    <property type="component" value="Unassembled WGS sequence"/>
</dbReference>
<dbReference type="SUPFAM" id="SSF54695">
    <property type="entry name" value="POZ domain"/>
    <property type="match status" value="1"/>
</dbReference>
<gene>
    <name evidence="3" type="ORF">B0T14DRAFT_146118</name>
</gene>
<dbReference type="PROSITE" id="PS50097">
    <property type="entry name" value="BTB"/>
    <property type="match status" value="1"/>
</dbReference>
<dbReference type="AlphaFoldDB" id="A0AA39X5Y8"/>
<dbReference type="CDD" id="cd18186">
    <property type="entry name" value="BTB_POZ_ZBTB_KLHL-like"/>
    <property type="match status" value="1"/>
</dbReference>
<keyword evidence="4" id="KW-1185">Reference proteome</keyword>
<evidence type="ECO:0000259" key="2">
    <source>
        <dbReference type="PROSITE" id="PS50097"/>
    </source>
</evidence>
<proteinExistence type="predicted"/>
<protein>
    <recommendedName>
        <fullName evidence="2">BTB domain-containing protein</fullName>
    </recommendedName>
</protein>
<organism evidence="3 4">
    <name type="scientific">Immersiella caudata</name>
    <dbReference type="NCBI Taxonomy" id="314043"/>
    <lineage>
        <taxon>Eukaryota</taxon>
        <taxon>Fungi</taxon>
        <taxon>Dikarya</taxon>
        <taxon>Ascomycota</taxon>
        <taxon>Pezizomycotina</taxon>
        <taxon>Sordariomycetes</taxon>
        <taxon>Sordariomycetidae</taxon>
        <taxon>Sordariales</taxon>
        <taxon>Lasiosphaeriaceae</taxon>
        <taxon>Immersiella</taxon>
    </lineage>
</organism>
<accession>A0AA39X5Y8</accession>
<feature type="region of interest" description="Disordered" evidence="1">
    <location>
        <begin position="1"/>
        <end position="21"/>
    </location>
</feature>